<dbReference type="AlphaFoldDB" id="A0A6M3XQ77"/>
<protein>
    <submittedName>
        <fullName evidence="3">Uncharacterized protein</fullName>
    </submittedName>
</protein>
<sequence>MISGVSQVTITTAATSIVLTKIDAGGCEYLRETIKAKDVSNKALRLGDRAHLVITAYDIERYPGLRDIMIAKTNVTNIEVRGIAEHIYWKSATTLIVRKNIKLKTGGRDSLTFWVKQIGNDLSPTIYATTALE</sequence>
<reference evidence="3" key="1">
    <citation type="submission" date="2020-03" db="EMBL/GenBank/DDBJ databases">
        <title>The deep terrestrial virosphere.</title>
        <authorList>
            <person name="Holmfeldt K."/>
            <person name="Nilsson E."/>
            <person name="Simone D."/>
            <person name="Lopez-Fernandez M."/>
            <person name="Wu X."/>
            <person name="de Brujin I."/>
            <person name="Lundin D."/>
            <person name="Andersson A."/>
            <person name="Bertilsson S."/>
            <person name="Dopson M."/>
        </authorList>
    </citation>
    <scope>NUCLEOTIDE SEQUENCE</scope>
    <source>
        <strain evidence="1">MM415A00812</strain>
        <strain evidence="2">MM415B02814</strain>
        <strain evidence="3">TM448B01736</strain>
    </source>
</reference>
<accession>A0A6M3XQ77</accession>
<evidence type="ECO:0000313" key="3">
    <source>
        <dbReference type="EMBL" id="QJH99942.1"/>
    </source>
</evidence>
<organism evidence="3">
    <name type="scientific">viral metagenome</name>
    <dbReference type="NCBI Taxonomy" id="1070528"/>
    <lineage>
        <taxon>unclassified sequences</taxon>
        <taxon>metagenomes</taxon>
        <taxon>organismal metagenomes</taxon>
    </lineage>
</organism>
<name>A0A6M3XQ77_9ZZZZ</name>
<dbReference type="EMBL" id="MT142400">
    <property type="protein sequence ID" value="QJA79961.1"/>
    <property type="molecule type" value="Genomic_DNA"/>
</dbReference>
<dbReference type="EMBL" id="MT142760">
    <property type="protein sequence ID" value="QJA88182.1"/>
    <property type="molecule type" value="Genomic_DNA"/>
</dbReference>
<proteinExistence type="predicted"/>
<evidence type="ECO:0000313" key="2">
    <source>
        <dbReference type="EMBL" id="QJA88182.1"/>
    </source>
</evidence>
<gene>
    <name evidence="1" type="ORF">MM415A00812_0016</name>
    <name evidence="2" type="ORF">MM415B02814_0003</name>
    <name evidence="3" type="ORF">TM448B01736_0007</name>
</gene>
<evidence type="ECO:0000313" key="1">
    <source>
        <dbReference type="EMBL" id="QJA79961.1"/>
    </source>
</evidence>
<dbReference type="EMBL" id="MT144818">
    <property type="protein sequence ID" value="QJH99942.1"/>
    <property type="molecule type" value="Genomic_DNA"/>
</dbReference>